<accession>A0A4Q9BE73</accession>
<gene>
    <name evidence="1" type="ORF">EWU20_04940</name>
</gene>
<evidence type="ECO:0000313" key="1">
    <source>
        <dbReference type="EMBL" id="TBH74492.1"/>
    </source>
</evidence>
<keyword evidence="2" id="KW-1185">Reference proteome</keyword>
<sequence length="400" mass="46612">MPASVPISFHEKKWLVKIIQDVYGIQVIDAYSCQKLSEELERKAKISISYNTLRRLFGIIKGPTNASRFTLDSLCKGMGYSDFTSFQQAVSQFEKDFFNEMLILNRLGNRKDDQIILGIVQQFQMKTWDEVYQFKSIIDLCLEVKNFDLLTQIFEIPFDTKSEDVTWRLYVSFQSIYVQSCQNNEAVINYVAELLKTNELAQRILLQLFVEEDGLQGYYGKWLLATSDDLVEDMPVFKNLMLCQLAFELRDIPGAQRHLALSKQSFQEGMHPNLKGRIAAWDYILESKSETVFHFYKGLQDFSSKLSLLVFFYRLLEVYQQDISQFDLMEDFVVDDLLINFSFPEKHNLNKLYLLKARYFILKGNKVQARSAMSQINLLYIYSCDKGWVNQQVAIIEAAC</sequence>
<dbReference type="AlphaFoldDB" id="A0A4Q9BE73"/>
<reference evidence="1 2" key="1">
    <citation type="submission" date="2019-02" db="EMBL/GenBank/DDBJ databases">
        <title>Genome of a new Bacteroidetes strain.</title>
        <authorList>
            <person name="Pitt A."/>
        </authorList>
    </citation>
    <scope>NUCLEOTIDE SEQUENCE [LARGE SCALE GENOMIC DNA]</scope>
    <source>
        <strain evidence="1 2">103A-SOEBACH</strain>
    </source>
</reference>
<proteinExistence type="predicted"/>
<dbReference type="OrthoDB" id="639802at2"/>
<dbReference type="RefSeq" id="WP_130922945.1">
    <property type="nucleotide sequence ID" value="NZ_JAANOL010000002.1"/>
</dbReference>
<dbReference type="EMBL" id="SEWY01000002">
    <property type="protein sequence ID" value="TBH74492.1"/>
    <property type="molecule type" value="Genomic_DNA"/>
</dbReference>
<comment type="caution">
    <text evidence="1">The sequence shown here is derived from an EMBL/GenBank/DDBJ whole genome shotgun (WGS) entry which is preliminary data.</text>
</comment>
<evidence type="ECO:0000313" key="2">
    <source>
        <dbReference type="Proteomes" id="UP000293583"/>
    </source>
</evidence>
<name>A0A4Q9BE73_9BACT</name>
<protein>
    <submittedName>
        <fullName evidence="1">Uncharacterized protein</fullName>
    </submittedName>
</protein>
<dbReference type="Proteomes" id="UP000293583">
    <property type="component" value="Unassembled WGS sequence"/>
</dbReference>
<organism evidence="1 2">
    <name type="scientific">Aquirufa antheringensis</name>
    <dbReference type="NCBI Taxonomy" id="2516559"/>
    <lineage>
        <taxon>Bacteria</taxon>
        <taxon>Pseudomonadati</taxon>
        <taxon>Bacteroidota</taxon>
        <taxon>Cytophagia</taxon>
        <taxon>Cytophagales</taxon>
        <taxon>Flectobacillaceae</taxon>
        <taxon>Aquirufa</taxon>
    </lineage>
</organism>